<dbReference type="RefSeq" id="WP_188386641.1">
    <property type="nucleotide sequence ID" value="NZ_BMFK01000001.1"/>
</dbReference>
<evidence type="ECO:0000313" key="2">
    <source>
        <dbReference type="EMBL" id="GGE55609.1"/>
    </source>
</evidence>
<gene>
    <name evidence="2" type="ORF">GCM10007140_02470</name>
</gene>
<accession>A0A917AJC9</accession>
<feature type="transmembrane region" description="Helical" evidence="1">
    <location>
        <begin position="44"/>
        <end position="64"/>
    </location>
</feature>
<organism evidence="2 3">
    <name type="scientific">Priestia taiwanensis</name>
    <dbReference type="NCBI Taxonomy" id="1347902"/>
    <lineage>
        <taxon>Bacteria</taxon>
        <taxon>Bacillati</taxon>
        <taxon>Bacillota</taxon>
        <taxon>Bacilli</taxon>
        <taxon>Bacillales</taxon>
        <taxon>Bacillaceae</taxon>
        <taxon>Priestia</taxon>
    </lineage>
</organism>
<comment type="caution">
    <text evidence="2">The sequence shown here is derived from an EMBL/GenBank/DDBJ whole genome shotgun (WGS) entry which is preliminary data.</text>
</comment>
<proteinExistence type="predicted"/>
<feature type="transmembrane region" description="Helical" evidence="1">
    <location>
        <begin position="106"/>
        <end position="125"/>
    </location>
</feature>
<dbReference type="AlphaFoldDB" id="A0A917AJC9"/>
<feature type="transmembrane region" description="Helical" evidence="1">
    <location>
        <begin position="12"/>
        <end position="32"/>
    </location>
</feature>
<feature type="transmembrane region" description="Helical" evidence="1">
    <location>
        <begin position="137"/>
        <end position="156"/>
    </location>
</feature>
<name>A0A917AJC9_9BACI</name>
<evidence type="ECO:0008006" key="4">
    <source>
        <dbReference type="Google" id="ProtNLM"/>
    </source>
</evidence>
<dbReference type="InterPro" id="IPR025671">
    <property type="entry name" value="HXXEE"/>
</dbReference>
<evidence type="ECO:0000313" key="3">
    <source>
        <dbReference type="Proteomes" id="UP000605259"/>
    </source>
</evidence>
<sequence length="161" mass="18380">MKRVTIRQLMLLFPVIFLFHDIEEIITIEYFTLPFGFALSRKEFTAAFLLLWLIVLVGCLVAFVGKRFLWMKPTIFFAWLVAGVFLANGIGHVLQAIYFWSYVPGLLTAVFLLLPFCLFSIVVLYRKGVLTKKQIPLYLLVGFVLQTPFALIALLVGKSLV</sequence>
<evidence type="ECO:0000256" key="1">
    <source>
        <dbReference type="SAM" id="Phobius"/>
    </source>
</evidence>
<dbReference type="Proteomes" id="UP000605259">
    <property type="component" value="Unassembled WGS sequence"/>
</dbReference>
<dbReference type="EMBL" id="BMFK01000001">
    <property type="protein sequence ID" value="GGE55609.1"/>
    <property type="molecule type" value="Genomic_DNA"/>
</dbReference>
<keyword evidence="1" id="KW-0812">Transmembrane</keyword>
<feature type="transmembrane region" description="Helical" evidence="1">
    <location>
        <begin position="76"/>
        <end position="100"/>
    </location>
</feature>
<keyword evidence="3" id="KW-1185">Reference proteome</keyword>
<protein>
    <recommendedName>
        <fullName evidence="4">HXXEE domain-containing protein</fullName>
    </recommendedName>
</protein>
<reference evidence="2" key="2">
    <citation type="submission" date="2020-09" db="EMBL/GenBank/DDBJ databases">
        <authorList>
            <person name="Sun Q."/>
            <person name="Zhou Y."/>
        </authorList>
    </citation>
    <scope>NUCLEOTIDE SEQUENCE</scope>
    <source>
        <strain evidence="2">CGMCC 1.12698</strain>
    </source>
</reference>
<reference evidence="2" key="1">
    <citation type="journal article" date="2014" name="Int. J. Syst. Evol. Microbiol.">
        <title>Complete genome sequence of Corynebacterium casei LMG S-19264T (=DSM 44701T), isolated from a smear-ripened cheese.</title>
        <authorList>
            <consortium name="US DOE Joint Genome Institute (JGI-PGF)"/>
            <person name="Walter F."/>
            <person name="Albersmeier A."/>
            <person name="Kalinowski J."/>
            <person name="Ruckert C."/>
        </authorList>
    </citation>
    <scope>NUCLEOTIDE SEQUENCE</scope>
    <source>
        <strain evidence="2">CGMCC 1.12698</strain>
    </source>
</reference>
<dbReference type="Pfam" id="PF13787">
    <property type="entry name" value="HXXEE"/>
    <property type="match status" value="1"/>
</dbReference>
<keyword evidence="1" id="KW-1133">Transmembrane helix</keyword>
<keyword evidence="1" id="KW-0472">Membrane</keyword>